<dbReference type="EMBL" id="UOEP01000080">
    <property type="protein sequence ID" value="VAW18013.1"/>
    <property type="molecule type" value="Genomic_DNA"/>
</dbReference>
<dbReference type="PROSITE" id="PS51257">
    <property type="entry name" value="PROKAR_LIPOPROTEIN"/>
    <property type="match status" value="1"/>
</dbReference>
<feature type="domain" description="Heparinase II/III-like C-terminal" evidence="2">
    <location>
        <begin position="392"/>
        <end position="580"/>
    </location>
</feature>
<dbReference type="Pfam" id="PF07940">
    <property type="entry name" value="Hepar_II_III_C"/>
    <property type="match status" value="1"/>
</dbReference>
<accession>A0A3B0TP51</accession>
<evidence type="ECO:0000259" key="2">
    <source>
        <dbReference type="Pfam" id="PF07940"/>
    </source>
</evidence>
<organism evidence="3">
    <name type="scientific">hydrothermal vent metagenome</name>
    <dbReference type="NCBI Taxonomy" id="652676"/>
    <lineage>
        <taxon>unclassified sequences</taxon>
        <taxon>metagenomes</taxon>
        <taxon>ecological metagenomes</taxon>
    </lineage>
</organism>
<comment type="subcellular location">
    <subcellularLocation>
        <location evidence="1">Cell envelope</location>
    </subcellularLocation>
</comment>
<dbReference type="GO" id="GO:0030313">
    <property type="term" value="C:cell envelope"/>
    <property type="evidence" value="ECO:0007669"/>
    <property type="project" value="UniProtKB-SubCell"/>
</dbReference>
<sequence length="740" mass="85415">MKIEIKTTHFFLLLFFIGLLTSCKNQKEDVYENYSWITEIRDDHPRLFFNKKTFKAIKERALNDELELFGEMKSRIDALIGQKIEFTDPLAPDGTQNSDHEYGTRAAEAAFVYLVLDDKKYLDLSKKILVNLVDYYTLRNQNNLNIQWYAFSRINALAAYDWIYNDLTKKERVEIGYPLIKAINYMTSKERGNVFRRNTGGIKTGFYGPPVLPWYAGIVFYKSGIDDSLSRKLLIKGYDDHIALLNYRSNIAGDDGGAASSAIGYCMGAYPLAEFNFFHTFNSATGFDISKKWPYVPKFINYIFWNWLPGDREFGYGDTHHYDNSLKLSRLHLHLAQMTHFYGETRPDLISVGKWMQTKVQKEKHSSFPFTRFLLTNSHEEIKAKDPSESLPKARHFVNMGQVFMRSGSGTDDTYALFTAGGILTQHRHFDNNNFVIYKKGFLALDSGTRPQPGLHLSHYYSRTVAHNCITIKMPGEIMPHYWDSGPALSEEETSIFPNDGGQNNIMGSEVVAFDEKEQYVYIASDATKSYHQDKADLVLRQFVFLPPDHFVVFDRVNSTNPDFKKRWLLHTAGEPTVNGDEFYADHWEGRLFCKTLFPEKAELKKIGGQGKQFWSDGRNWALPELTPNDWNYKNMHWLDNNHDLFGQWRIEVTPDKPNKDDIFLHLIQVGDRSLESMANSTPVKTEDMAGVRFVYENKQYEVMFNTKNEAGGKISISQDGQKILEEKFTNEVKSQKGLY</sequence>
<protein>
    <submittedName>
        <fullName evidence="3">Heparinase II protein</fullName>
    </submittedName>
</protein>
<evidence type="ECO:0000256" key="1">
    <source>
        <dbReference type="ARBA" id="ARBA00004196"/>
    </source>
</evidence>
<evidence type="ECO:0000313" key="3">
    <source>
        <dbReference type="EMBL" id="VAW18013.1"/>
    </source>
</evidence>
<gene>
    <name evidence="3" type="ORF">MNBD_BACTEROID01-2120</name>
</gene>
<dbReference type="Gene3D" id="2.70.98.70">
    <property type="match status" value="1"/>
</dbReference>
<dbReference type="InterPro" id="IPR008929">
    <property type="entry name" value="Chondroitin_lyas"/>
</dbReference>
<proteinExistence type="predicted"/>
<dbReference type="InterPro" id="IPR012480">
    <property type="entry name" value="Hepar_II_III_C"/>
</dbReference>
<dbReference type="AlphaFoldDB" id="A0A3B0TP51"/>
<dbReference type="GO" id="GO:0016829">
    <property type="term" value="F:lyase activity"/>
    <property type="evidence" value="ECO:0007669"/>
    <property type="project" value="InterPro"/>
</dbReference>
<reference evidence="3" key="1">
    <citation type="submission" date="2018-06" db="EMBL/GenBank/DDBJ databases">
        <authorList>
            <person name="Zhirakovskaya E."/>
        </authorList>
    </citation>
    <scope>NUCLEOTIDE SEQUENCE</scope>
</reference>
<name>A0A3B0TP51_9ZZZZ</name>
<dbReference type="Gene3D" id="1.50.10.100">
    <property type="entry name" value="Chondroitin AC/alginate lyase"/>
    <property type="match status" value="1"/>
</dbReference>